<evidence type="ECO:0000313" key="1">
    <source>
        <dbReference type="EMBL" id="KKM13848.1"/>
    </source>
</evidence>
<proteinExistence type="predicted"/>
<dbReference type="AlphaFoldDB" id="A0A0F9JVC2"/>
<protein>
    <submittedName>
        <fullName evidence="1">Uncharacterized protein</fullName>
    </submittedName>
</protein>
<sequence length="147" mass="16597">MISRLRGLEALHLVERLLGGDMDGEPVEKRKAATATVNLLDYLYDFEATYHYMPDPQMSWVLFMEGVKRAHRYDARALLHSMTGTQWAIGAAFSKDGTWKLEQKRIADIAYPAAGQNGSKPKAKIILVDNPDQIDEVMKSKERDDAD</sequence>
<accession>A0A0F9JVC2</accession>
<reference evidence="1" key="1">
    <citation type="journal article" date="2015" name="Nature">
        <title>Complex archaea that bridge the gap between prokaryotes and eukaryotes.</title>
        <authorList>
            <person name="Spang A."/>
            <person name="Saw J.H."/>
            <person name="Jorgensen S.L."/>
            <person name="Zaremba-Niedzwiedzka K."/>
            <person name="Martijn J."/>
            <person name="Lind A.E."/>
            <person name="van Eijk R."/>
            <person name="Schleper C."/>
            <person name="Guy L."/>
            <person name="Ettema T.J."/>
        </authorList>
    </citation>
    <scope>NUCLEOTIDE SEQUENCE</scope>
</reference>
<comment type="caution">
    <text evidence="1">The sequence shown here is derived from an EMBL/GenBank/DDBJ whole genome shotgun (WGS) entry which is preliminary data.</text>
</comment>
<name>A0A0F9JVC2_9ZZZZ</name>
<organism evidence="1">
    <name type="scientific">marine sediment metagenome</name>
    <dbReference type="NCBI Taxonomy" id="412755"/>
    <lineage>
        <taxon>unclassified sequences</taxon>
        <taxon>metagenomes</taxon>
        <taxon>ecological metagenomes</taxon>
    </lineage>
</organism>
<gene>
    <name evidence="1" type="ORF">LCGC14_1712060</name>
</gene>
<dbReference type="EMBL" id="LAZR01015283">
    <property type="protein sequence ID" value="KKM13848.1"/>
    <property type="molecule type" value="Genomic_DNA"/>
</dbReference>